<dbReference type="InterPro" id="IPR014052">
    <property type="entry name" value="DNA_primase_ssu_euk/arc"/>
</dbReference>
<dbReference type="InterPro" id="IPR023639">
    <property type="entry name" value="DNA_primase_ssu_PriS"/>
</dbReference>
<evidence type="ECO:0000256" key="3">
    <source>
        <dbReference type="ARBA" id="ARBA00022515"/>
    </source>
</evidence>
<dbReference type="AlphaFoldDB" id="D5VT76"/>
<keyword evidence="2 11" id="KW-0240">DNA-directed RNA polymerase</keyword>
<comment type="cofactor">
    <cofactor evidence="11">
        <name>Mg(2+)</name>
        <dbReference type="ChEBI" id="CHEBI:18420"/>
    </cofactor>
    <cofactor evidence="11">
        <name>Mn(2+)</name>
        <dbReference type="ChEBI" id="CHEBI:29035"/>
    </cofactor>
</comment>
<dbReference type="EC" id="2.7.7.-" evidence="11"/>
<dbReference type="Gene3D" id="3.90.920.10">
    <property type="entry name" value="DNA primase, PRIM domain"/>
    <property type="match status" value="1"/>
</dbReference>
<keyword evidence="9 11" id="KW-0804">Transcription</keyword>
<evidence type="ECO:0000256" key="2">
    <source>
        <dbReference type="ARBA" id="ARBA00022478"/>
    </source>
</evidence>
<dbReference type="NCBIfam" id="TIGR00335">
    <property type="entry name" value="primase_sml"/>
    <property type="match status" value="1"/>
</dbReference>
<dbReference type="GO" id="GO:1990077">
    <property type="term" value="C:primosome complex"/>
    <property type="evidence" value="ECO:0007669"/>
    <property type="project" value="UniProtKB-KW"/>
</dbReference>
<dbReference type="GeneID" id="9132142"/>
<comment type="subunit">
    <text evidence="11">Heterodimer of a small subunit (PriS) and a large subunit (PriL).</text>
</comment>
<keyword evidence="6 11" id="KW-0235">DNA replication</keyword>
<dbReference type="HAMAP" id="MF_00700">
    <property type="entry name" value="DNA_primase_sml_arc"/>
    <property type="match status" value="1"/>
</dbReference>
<keyword evidence="4 11" id="KW-0808">Transferase</keyword>
<evidence type="ECO:0000256" key="4">
    <source>
        <dbReference type="ARBA" id="ARBA00022679"/>
    </source>
</evidence>
<dbReference type="GO" id="GO:0006269">
    <property type="term" value="P:DNA replication, synthesis of primer"/>
    <property type="evidence" value="ECO:0007669"/>
    <property type="project" value="UniProtKB-UniRule"/>
</dbReference>
<feature type="active site" evidence="11">
    <location>
        <position position="95"/>
    </location>
</feature>
<dbReference type="RefSeq" id="WP_013100524.1">
    <property type="nucleotide sequence ID" value="NC_014122.1"/>
</dbReference>
<dbReference type="SUPFAM" id="SSF56747">
    <property type="entry name" value="Prim-pol domain"/>
    <property type="match status" value="1"/>
</dbReference>
<dbReference type="EMBL" id="CP002009">
    <property type="protein sequence ID" value="ADG13779.1"/>
    <property type="molecule type" value="Genomic_DNA"/>
</dbReference>
<feature type="active site" evidence="11">
    <location>
        <position position="244"/>
    </location>
</feature>
<dbReference type="CDD" id="cd04860">
    <property type="entry name" value="AE_Prim_S"/>
    <property type="match status" value="1"/>
</dbReference>
<keyword evidence="15" id="KW-1185">Reference proteome</keyword>
<evidence type="ECO:0000256" key="7">
    <source>
        <dbReference type="ARBA" id="ARBA00022723"/>
    </source>
</evidence>
<evidence type="ECO:0000313" key="14">
    <source>
        <dbReference type="EMBL" id="ADG13779.1"/>
    </source>
</evidence>
<dbReference type="STRING" id="573063.Metin_1125"/>
<dbReference type="GO" id="GO:0003899">
    <property type="term" value="F:DNA-directed RNA polymerase activity"/>
    <property type="evidence" value="ECO:0007669"/>
    <property type="project" value="UniProtKB-UniRule"/>
</dbReference>
<protein>
    <recommendedName>
        <fullName evidence="11">DNA primase small subunit PriS</fullName>
        <ecNumber evidence="11">2.7.7.-</ecNumber>
    </recommendedName>
</protein>
<gene>
    <name evidence="11" type="primary">priS</name>
    <name evidence="14" type="ordered locus">Metin_1125</name>
</gene>
<evidence type="ECO:0000256" key="10">
    <source>
        <dbReference type="ARBA" id="ARBA00023211"/>
    </source>
</evidence>
<evidence type="ECO:0000256" key="6">
    <source>
        <dbReference type="ARBA" id="ARBA00022705"/>
    </source>
</evidence>
<dbReference type="PANTHER" id="PTHR10536">
    <property type="entry name" value="DNA PRIMASE SMALL SUBUNIT"/>
    <property type="match status" value="1"/>
</dbReference>
<dbReference type="Proteomes" id="UP000002061">
    <property type="component" value="Chromosome"/>
</dbReference>
<dbReference type="GO" id="GO:0046872">
    <property type="term" value="F:metal ion binding"/>
    <property type="evidence" value="ECO:0007669"/>
    <property type="project" value="UniProtKB-KW"/>
</dbReference>
<dbReference type="eggNOG" id="arCOG04110">
    <property type="taxonomic scope" value="Archaea"/>
</dbReference>
<dbReference type="OrthoDB" id="31125at2157"/>
<sequence>MRIIKELYKKYYQYSIKNNLLEVPERLRDREFAYGYENKVDNRNLSFSSEKEYKSWVLRYTPYHLYKSLAYMKYPKNSGAKNKGIYGRELAFDIDAHKTEKCEHRDDWICKYCLDSAKRQAIYLIEEFLFEDFGLSEEDIKIAFSGNRGYHIYIKPKDIEVKKKIEKYSKNERRVILNYILGRNLNLSNLNSAWRRRLINILRKYKISVKELKNERNWKKVLERREDKERVYNIIKKALNIEIDEKVMEDDIRLLRVINSLHGYTGLIVKELTYKELKKFNPLKDAVFEEFENEKFKVSINEEIDKIKIAGKSYSSKSKSVSGTALLYLFGHKIDFNILN</sequence>
<keyword evidence="7 11" id="KW-0479">Metal-binding</keyword>
<keyword evidence="5 11" id="KW-0548">Nucleotidyltransferase</keyword>
<evidence type="ECO:0000313" key="15">
    <source>
        <dbReference type="Proteomes" id="UP000002061"/>
    </source>
</evidence>
<organism evidence="14 15">
    <name type="scientific">Methanocaldococcus infernus (strain DSM 11812 / JCM 15783 / ME)</name>
    <dbReference type="NCBI Taxonomy" id="573063"/>
    <lineage>
        <taxon>Archaea</taxon>
        <taxon>Methanobacteriati</taxon>
        <taxon>Methanobacteriota</taxon>
        <taxon>Methanomada group</taxon>
        <taxon>Methanococci</taxon>
        <taxon>Methanococcales</taxon>
        <taxon>Methanocaldococcaceae</taxon>
        <taxon>Methanocaldococcus</taxon>
    </lineage>
</organism>
<proteinExistence type="inferred from homology"/>
<feature type="active site" evidence="11">
    <location>
        <position position="93"/>
    </location>
</feature>
<evidence type="ECO:0000256" key="9">
    <source>
        <dbReference type="ARBA" id="ARBA00023163"/>
    </source>
</evidence>
<keyword evidence="10 11" id="KW-0464">Manganese</keyword>
<name>D5VT76_METIM</name>
<accession>D5VT76</accession>
<evidence type="ECO:0000256" key="12">
    <source>
        <dbReference type="RuleBase" id="RU003514"/>
    </source>
</evidence>
<comment type="function">
    <text evidence="13">RNA polymerase that catalyzes the synthesis of short RNA molecules used as primers for DNA polymerase during DNA replication.</text>
</comment>
<comment type="function">
    <text evidence="11">Catalytic subunit of DNA primase, an RNA polymerase that catalyzes the synthesis of short RNA molecules used as primers for DNA polymerase during DNA replication. The small subunit contains the primase catalytic core and has DNA synthesis activity on its own. Binding to the large subunit stabilizes and modulates the activity, increasing the rate of DNA synthesis while decreasing the length of the DNA fragments, and conferring RNA synthesis capability. The DNA polymerase activity may enable DNA primase to also catalyze primer extension after primer synthesis. May also play a role in DNA repair.</text>
</comment>
<evidence type="ECO:0000256" key="5">
    <source>
        <dbReference type="ARBA" id="ARBA00022695"/>
    </source>
</evidence>
<reference evidence="14" key="1">
    <citation type="submission" date="2010-04" db="EMBL/GenBank/DDBJ databases">
        <title>Complete sequence of Methanocaldococcus infernus ME.</title>
        <authorList>
            <consortium name="US DOE Joint Genome Institute"/>
            <person name="Lucas S."/>
            <person name="Copeland A."/>
            <person name="Lapidus A."/>
            <person name="Cheng J.-F."/>
            <person name="Bruce D."/>
            <person name="Goodwin L."/>
            <person name="Pitluck S."/>
            <person name="Munk A.C."/>
            <person name="Detter J.C."/>
            <person name="Han C."/>
            <person name="Tapia R."/>
            <person name="Land M."/>
            <person name="Hauser L."/>
            <person name="Kyrpides N."/>
            <person name="Mikhailova N."/>
            <person name="Sieprawska-Lupa M."/>
            <person name="Whitman W.B."/>
            <person name="Woyke T."/>
        </authorList>
    </citation>
    <scope>NUCLEOTIDE SEQUENCE [LARGE SCALE GENOMIC DNA]</scope>
    <source>
        <strain evidence="14">ME</strain>
    </source>
</reference>
<evidence type="ECO:0000256" key="11">
    <source>
        <dbReference type="HAMAP-Rule" id="MF_00700"/>
    </source>
</evidence>
<evidence type="ECO:0000256" key="8">
    <source>
        <dbReference type="ARBA" id="ARBA00022842"/>
    </source>
</evidence>
<dbReference type="HOGENOM" id="CLU_056123_1_0_2"/>
<evidence type="ECO:0000256" key="13">
    <source>
        <dbReference type="RuleBase" id="RU004224"/>
    </source>
</evidence>
<dbReference type="Pfam" id="PF01896">
    <property type="entry name" value="DNA_primase_S"/>
    <property type="match status" value="1"/>
</dbReference>
<keyword evidence="8 11" id="KW-0460">Magnesium</keyword>
<dbReference type="InterPro" id="IPR002755">
    <property type="entry name" value="DNA_primase_S"/>
</dbReference>
<dbReference type="GO" id="GO:0000428">
    <property type="term" value="C:DNA-directed RNA polymerase complex"/>
    <property type="evidence" value="ECO:0007669"/>
    <property type="project" value="UniProtKB-KW"/>
</dbReference>
<comment type="similarity">
    <text evidence="1 11 12">Belongs to the eukaryotic-type primase small subunit family.</text>
</comment>
<dbReference type="KEGG" id="mif:Metin_1125"/>
<keyword evidence="3 11" id="KW-0639">Primosome</keyword>
<evidence type="ECO:0000256" key="1">
    <source>
        <dbReference type="ARBA" id="ARBA00009762"/>
    </source>
</evidence>